<protein>
    <submittedName>
        <fullName evidence="4">SDR family oxidoreductase</fullName>
    </submittedName>
</protein>
<dbReference type="PROSITE" id="PS00061">
    <property type="entry name" value="ADH_SHORT"/>
    <property type="match status" value="1"/>
</dbReference>
<dbReference type="SMART" id="SM00822">
    <property type="entry name" value="PKS_KR"/>
    <property type="match status" value="1"/>
</dbReference>
<proteinExistence type="inferred from homology"/>
<dbReference type="FunFam" id="3.40.50.720:FF:000084">
    <property type="entry name" value="Short-chain dehydrogenase reductase"/>
    <property type="match status" value="1"/>
</dbReference>
<dbReference type="Pfam" id="PF13561">
    <property type="entry name" value="adh_short_C2"/>
    <property type="match status" value="1"/>
</dbReference>
<evidence type="ECO:0000259" key="3">
    <source>
        <dbReference type="SMART" id="SM00822"/>
    </source>
</evidence>
<keyword evidence="5" id="KW-1185">Reference proteome</keyword>
<dbReference type="AlphaFoldDB" id="A0A387BSB8"/>
<dbReference type="InterPro" id="IPR020904">
    <property type="entry name" value="Sc_DH/Rdtase_CS"/>
</dbReference>
<evidence type="ECO:0000256" key="1">
    <source>
        <dbReference type="ARBA" id="ARBA00006484"/>
    </source>
</evidence>
<evidence type="ECO:0000313" key="5">
    <source>
        <dbReference type="Proteomes" id="UP000275069"/>
    </source>
</evidence>
<reference evidence="4 5" key="1">
    <citation type="submission" date="2018-09" db="EMBL/GenBank/DDBJ databases">
        <title>Genome sequencing of strain 2DFW10M-5.</title>
        <authorList>
            <person name="Heo J."/>
            <person name="Kim S.-J."/>
            <person name="Kwon S.-W."/>
        </authorList>
    </citation>
    <scope>NUCLEOTIDE SEQUENCE [LARGE SCALE GENOMIC DNA]</scope>
    <source>
        <strain evidence="4 5">2DFW10M-5</strain>
    </source>
</reference>
<dbReference type="InterPro" id="IPR036291">
    <property type="entry name" value="NAD(P)-bd_dom_sf"/>
</dbReference>
<dbReference type="PRINTS" id="PR00081">
    <property type="entry name" value="GDHRDH"/>
</dbReference>
<dbReference type="PRINTS" id="PR00080">
    <property type="entry name" value="SDRFAMILY"/>
</dbReference>
<dbReference type="Gene3D" id="3.40.50.720">
    <property type="entry name" value="NAD(P)-binding Rossmann-like Domain"/>
    <property type="match status" value="1"/>
</dbReference>
<organism evidence="4 5">
    <name type="scientific">Gryllotalpicola protaetiae</name>
    <dbReference type="NCBI Taxonomy" id="2419771"/>
    <lineage>
        <taxon>Bacteria</taxon>
        <taxon>Bacillati</taxon>
        <taxon>Actinomycetota</taxon>
        <taxon>Actinomycetes</taxon>
        <taxon>Micrococcales</taxon>
        <taxon>Microbacteriaceae</taxon>
        <taxon>Gryllotalpicola</taxon>
    </lineage>
</organism>
<dbReference type="RefSeq" id="WP_120789489.1">
    <property type="nucleotide sequence ID" value="NZ_CP032624.1"/>
</dbReference>
<evidence type="ECO:0000313" key="4">
    <source>
        <dbReference type="EMBL" id="AYG03959.1"/>
    </source>
</evidence>
<dbReference type="InterPro" id="IPR057326">
    <property type="entry name" value="KR_dom"/>
</dbReference>
<comment type="similarity">
    <text evidence="1">Belongs to the short-chain dehydrogenases/reductases (SDR) family.</text>
</comment>
<dbReference type="GO" id="GO:0016491">
    <property type="term" value="F:oxidoreductase activity"/>
    <property type="evidence" value="ECO:0007669"/>
    <property type="project" value="UniProtKB-KW"/>
</dbReference>
<dbReference type="KEGG" id="gry:D7I44_10705"/>
<dbReference type="Proteomes" id="UP000275069">
    <property type="component" value="Chromosome"/>
</dbReference>
<feature type="domain" description="Ketoreductase" evidence="3">
    <location>
        <begin position="9"/>
        <end position="184"/>
    </location>
</feature>
<dbReference type="InterPro" id="IPR002347">
    <property type="entry name" value="SDR_fam"/>
</dbReference>
<dbReference type="EMBL" id="CP032624">
    <property type="protein sequence ID" value="AYG03959.1"/>
    <property type="molecule type" value="Genomic_DNA"/>
</dbReference>
<sequence>MNANELSGKTALVTGATSGIGRATANRLAELGADVIVHGRNAARGASVVEEIELAGGHARFAQADLSDPADISRLAAEVGDVDIVVNNAGTAWFGPTVDTDVATYDGLFDANVRATYLLTAALVPGLIRKGGGSIVNVSSMAGRVGMAGGAAYGATKAAVSSFAQAWAAEYAGYGIRANAVAPGPVFTPIQPEDATASLGSTTPLARGAKPEEIADAIAFLASDRSSYITGQTLSADGGYTAV</sequence>
<name>A0A387BSB8_9MICO</name>
<dbReference type="PANTHER" id="PTHR43477">
    <property type="entry name" value="DIHYDROANTICAPSIN 7-DEHYDROGENASE"/>
    <property type="match status" value="1"/>
</dbReference>
<dbReference type="OrthoDB" id="286404at2"/>
<dbReference type="SUPFAM" id="SSF51735">
    <property type="entry name" value="NAD(P)-binding Rossmann-fold domains"/>
    <property type="match status" value="1"/>
</dbReference>
<dbReference type="InterPro" id="IPR051122">
    <property type="entry name" value="SDR_DHRS6-like"/>
</dbReference>
<evidence type="ECO:0000256" key="2">
    <source>
        <dbReference type="ARBA" id="ARBA00023002"/>
    </source>
</evidence>
<accession>A0A387BSB8</accession>
<dbReference type="CDD" id="cd05233">
    <property type="entry name" value="SDR_c"/>
    <property type="match status" value="1"/>
</dbReference>
<dbReference type="PANTHER" id="PTHR43477:SF1">
    <property type="entry name" value="DIHYDROANTICAPSIN 7-DEHYDROGENASE"/>
    <property type="match status" value="1"/>
</dbReference>
<keyword evidence="2" id="KW-0560">Oxidoreductase</keyword>
<gene>
    <name evidence="4" type="ORF">D7I44_10705</name>
</gene>